<protein>
    <submittedName>
        <fullName evidence="1">Uncharacterized protein</fullName>
    </submittedName>
</protein>
<gene>
    <name evidence="1" type="ORF">ACFS27_17405</name>
</gene>
<evidence type="ECO:0000313" key="2">
    <source>
        <dbReference type="Proteomes" id="UP001597479"/>
    </source>
</evidence>
<evidence type="ECO:0000313" key="1">
    <source>
        <dbReference type="EMBL" id="MFD2795340.1"/>
    </source>
</evidence>
<reference evidence="2" key="1">
    <citation type="journal article" date="2019" name="Int. J. Syst. Evol. Microbiol.">
        <title>The Global Catalogue of Microorganisms (GCM) 10K type strain sequencing project: providing services to taxonomists for standard genome sequencing and annotation.</title>
        <authorList>
            <consortium name="The Broad Institute Genomics Platform"/>
            <consortium name="The Broad Institute Genome Sequencing Center for Infectious Disease"/>
            <person name="Wu L."/>
            <person name="Ma J."/>
        </authorList>
    </citation>
    <scope>NUCLEOTIDE SEQUENCE [LARGE SCALE GENOMIC DNA]</scope>
    <source>
        <strain evidence="2">CCM 7044</strain>
    </source>
</reference>
<accession>A0ABW5VYC2</accession>
<keyword evidence="2" id="KW-1185">Reference proteome</keyword>
<comment type="caution">
    <text evidence="1">The sequence shown here is derived from an EMBL/GenBank/DDBJ whole genome shotgun (WGS) entry which is preliminary data.</text>
</comment>
<sequence length="53" mass="5653">MRSLAIDACPDVIDVQTVRLPPGALHGPVTRTMMRRAVSRLGRGTGSVPAPDR</sequence>
<organism evidence="1 2">
    <name type="scientific">Promicromonospora vindobonensis</name>
    <dbReference type="NCBI Taxonomy" id="195748"/>
    <lineage>
        <taxon>Bacteria</taxon>
        <taxon>Bacillati</taxon>
        <taxon>Actinomycetota</taxon>
        <taxon>Actinomycetes</taxon>
        <taxon>Micrococcales</taxon>
        <taxon>Promicromonosporaceae</taxon>
        <taxon>Promicromonospora</taxon>
    </lineage>
</organism>
<proteinExistence type="predicted"/>
<dbReference type="RefSeq" id="WP_377185327.1">
    <property type="nucleotide sequence ID" value="NZ_JBHUOG010000002.1"/>
</dbReference>
<name>A0ABW5VYC2_9MICO</name>
<dbReference type="EMBL" id="JBHUOG010000002">
    <property type="protein sequence ID" value="MFD2795340.1"/>
    <property type="molecule type" value="Genomic_DNA"/>
</dbReference>
<dbReference type="Proteomes" id="UP001597479">
    <property type="component" value="Unassembled WGS sequence"/>
</dbReference>